<dbReference type="GO" id="GO:0003677">
    <property type="term" value="F:DNA binding"/>
    <property type="evidence" value="ECO:0007669"/>
    <property type="project" value="UniProtKB-KW"/>
</dbReference>
<sequence>MSKPLIIAEKPELARSIAEALGVEGNEIDGVLENNQYQIVSAFGHLLQLKEPEDIDEKYKNRNDLTLLPVYFKNWEKVPTKDRVVFGKNQDNSYIRKRLKKIGVLLENTDMVIHAGDPDDEGQLLIDEILQYFHYHGKVLRVLLNDNLKENIQKQFQRLEENSKYMPIGNAAYARQMADMCFGVSHSRLASIRLNKPLTIGRVQSPTLNLVVVRDEQIERHEKRKYYALSSLVKCQNHKIRFIFQPSKEFLDGEDKVFDRKKLEHLYDNKKGKEVHIHFQSKIQEQQPPLPYNATELQADMNGKYGYSLSETLKITQTLRDKYKAITYNRSDCQYLKEEHYEEAPHLLPTILKNLGESIPVDPTIHARCFDDKKVSAHHAIIPQNRYLDLTQLSEKEKNVYVAICLRYLIQFLSNLRKNVCKGRFHWDENGEWEYSSSYVIDQGYQRYLKKEMNEELQPFFNTGEYVGVIFSMELEEKETNPPKRYTPQTLIKDMCSISKYVQDPKIKSILQAKDKGKEGEHGSIGTVATRADIIDKLLKRGYLEMKGKSIQSTTLGKEFCHMLPEEIKSPDTTAKWWLMQEEIKKGKDPNLLLRLVVQDFLIHKETAYKGQGLSKQAMTEKEDIGKCPICGKPVYKAKSKNKKDFVYFCSGYKEGCSFIVSEHFKRFNDVIHITDHKMKQLLNHKTIKESLTTKDGKQYEARLSLDIVQVNGKYYTNLKVNKSNGR</sequence>
<evidence type="ECO:0000256" key="1">
    <source>
        <dbReference type="ARBA" id="ARBA00000213"/>
    </source>
</evidence>
<evidence type="ECO:0000313" key="14">
    <source>
        <dbReference type="Proteomes" id="UP001220658"/>
    </source>
</evidence>
<dbReference type="Gene3D" id="2.70.20.10">
    <property type="entry name" value="Topoisomerase I, domain 3"/>
    <property type="match status" value="1"/>
</dbReference>
<dbReference type="SUPFAM" id="SSF56712">
    <property type="entry name" value="Prokaryotic type I DNA topoisomerase"/>
    <property type="match status" value="1"/>
</dbReference>
<dbReference type="GO" id="GO:0006310">
    <property type="term" value="P:DNA recombination"/>
    <property type="evidence" value="ECO:0007669"/>
    <property type="project" value="TreeGrafter"/>
</dbReference>
<dbReference type="PROSITE" id="PS50880">
    <property type="entry name" value="TOPRIM"/>
    <property type="match status" value="1"/>
</dbReference>
<dbReference type="InterPro" id="IPR023405">
    <property type="entry name" value="Topo_IA_core_domain"/>
</dbReference>
<keyword evidence="4" id="KW-0799">Topoisomerase</keyword>
<comment type="similarity">
    <text evidence="2">Belongs to the type IA topoisomerase family.</text>
</comment>
<feature type="domain" description="Topo IA-type catalytic" evidence="12">
    <location>
        <begin position="165"/>
        <end position="606"/>
    </location>
</feature>
<evidence type="ECO:0000256" key="8">
    <source>
        <dbReference type="ARBA" id="ARBA00031985"/>
    </source>
</evidence>
<evidence type="ECO:0000259" key="11">
    <source>
        <dbReference type="PROSITE" id="PS50880"/>
    </source>
</evidence>
<dbReference type="Gene3D" id="1.10.290.10">
    <property type="entry name" value="Topoisomerase I, domain 4"/>
    <property type="match status" value="1"/>
</dbReference>
<dbReference type="InterPro" id="IPR000380">
    <property type="entry name" value="Topo_IA"/>
</dbReference>
<dbReference type="GO" id="GO:0006265">
    <property type="term" value="P:DNA topological change"/>
    <property type="evidence" value="ECO:0007669"/>
    <property type="project" value="InterPro"/>
</dbReference>
<keyword evidence="6 13" id="KW-0413">Isomerase</keyword>
<dbReference type="InterPro" id="IPR013825">
    <property type="entry name" value="Topo_IA_cen_sub2"/>
</dbReference>
<dbReference type="InterPro" id="IPR013497">
    <property type="entry name" value="Topo_IA_cen"/>
</dbReference>
<dbReference type="PROSITE" id="PS52039">
    <property type="entry name" value="TOPO_IA_2"/>
    <property type="match status" value="1"/>
</dbReference>
<dbReference type="Pfam" id="PF01751">
    <property type="entry name" value="Toprim"/>
    <property type="match status" value="1"/>
</dbReference>
<keyword evidence="5" id="KW-0238">DNA-binding</keyword>
<dbReference type="Proteomes" id="UP001220658">
    <property type="component" value="Unassembled WGS sequence"/>
</dbReference>
<dbReference type="InterPro" id="IPR003602">
    <property type="entry name" value="Topo_IA_DNA-bd_dom"/>
</dbReference>
<dbReference type="EMBL" id="JAQNCK010000009">
    <property type="protein sequence ID" value="MDC0828005.1"/>
    <property type="molecule type" value="Genomic_DNA"/>
</dbReference>
<evidence type="ECO:0000256" key="2">
    <source>
        <dbReference type="ARBA" id="ARBA00009446"/>
    </source>
</evidence>
<evidence type="ECO:0000259" key="12">
    <source>
        <dbReference type="PROSITE" id="PS52039"/>
    </source>
</evidence>
<dbReference type="GO" id="GO:0043597">
    <property type="term" value="C:cytoplasmic replication fork"/>
    <property type="evidence" value="ECO:0007669"/>
    <property type="project" value="TreeGrafter"/>
</dbReference>
<evidence type="ECO:0000256" key="9">
    <source>
        <dbReference type="ARBA" id="ARBA00032235"/>
    </source>
</evidence>
<dbReference type="Gene3D" id="1.10.460.10">
    <property type="entry name" value="Topoisomerase I, domain 2"/>
    <property type="match status" value="1"/>
</dbReference>
<evidence type="ECO:0000256" key="7">
    <source>
        <dbReference type="ARBA" id="ARBA00030003"/>
    </source>
</evidence>
<dbReference type="GO" id="GO:0003917">
    <property type="term" value="F:DNA topoisomerase type I (single strand cut, ATP-independent) activity"/>
    <property type="evidence" value="ECO:0007669"/>
    <property type="project" value="UniProtKB-EC"/>
</dbReference>
<dbReference type="Gene3D" id="3.40.50.140">
    <property type="match status" value="1"/>
</dbReference>
<dbReference type="InterPro" id="IPR013826">
    <property type="entry name" value="Topo_IA_cen_sub3"/>
</dbReference>
<evidence type="ECO:0000256" key="4">
    <source>
        <dbReference type="ARBA" id="ARBA00023029"/>
    </source>
</evidence>
<dbReference type="InterPro" id="IPR003601">
    <property type="entry name" value="Topo_IA_2"/>
</dbReference>
<dbReference type="RefSeq" id="WP_195191179.1">
    <property type="nucleotide sequence ID" value="NZ_JADMUL010000011.1"/>
</dbReference>
<accession>A0AAW6FSW2</accession>
<dbReference type="InterPro" id="IPR034144">
    <property type="entry name" value="TOPRIM_TopoIII"/>
</dbReference>
<dbReference type="SMART" id="SM00436">
    <property type="entry name" value="TOP1Bc"/>
    <property type="match status" value="1"/>
</dbReference>
<reference evidence="13" key="1">
    <citation type="submission" date="2023-01" db="EMBL/GenBank/DDBJ databases">
        <title>Human gut microbiome strain richness.</title>
        <authorList>
            <person name="Chen-Liaw A."/>
        </authorList>
    </citation>
    <scope>NUCLEOTIDE SEQUENCE</scope>
    <source>
        <strain evidence="13">D55st1_G4_D55t1_190419</strain>
    </source>
</reference>
<dbReference type="EC" id="5.6.2.1" evidence="3"/>
<dbReference type="PRINTS" id="PR00417">
    <property type="entry name" value="PRTPISMRASEI"/>
</dbReference>
<name>A0AAW6FSW2_9FIRM</name>
<dbReference type="SMART" id="SM00437">
    <property type="entry name" value="TOP1Ac"/>
    <property type="match status" value="1"/>
</dbReference>
<organism evidence="13 14">
    <name type="scientific">Faecalitalea cylindroides</name>
    <dbReference type="NCBI Taxonomy" id="39483"/>
    <lineage>
        <taxon>Bacteria</taxon>
        <taxon>Bacillati</taxon>
        <taxon>Bacillota</taxon>
        <taxon>Erysipelotrichia</taxon>
        <taxon>Erysipelotrichales</taxon>
        <taxon>Erysipelotrichaceae</taxon>
        <taxon>Faecalitalea</taxon>
    </lineage>
</organism>
<dbReference type="GO" id="GO:0006281">
    <property type="term" value="P:DNA repair"/>
    <property type="evidence" value="ECO:0007669"/>
    <property type="project" value="TreeGrafter"/>
</dbReference>
<dbReference type="AlphaFoldDB" id="A0AAW6FSW2"/>
<dbReference type="CDD" id="cd03362">
    <property type="entry name" value="TOPRIM_TopoIA_TopoIII"/>
    <property type="match status" value="1"/>
</dbReference>
<protein>
    <recommendedName>
        <fullName evidence="3">DNA topoisomerase</fullName>
        <ecNumber evidence="3">5.6.2.1</ecNumber>
    </recommendedName>
    <alternativeName>
        <fullName evidence="10">Omega-protein</fullName>
    </alternativeName>
    <alternativeName>
        <fullName evidence="9">Relaxing enzyme</fullName>
    </alternativeName>
    <alternativeName>
        <fullName evidence="7">Swivelase</fullName>
    </alternativeName>
    <alternativeName>
        <fullName evidence="8">Untwisting enzyme</fullName>
    </alternativeName>
</protein>
<dbReference type="PANTHER" id="PTHR11390:SF21">
    <property type="entry name" value="DNA TOPOISOMERASE 3-ALPHA"/>
    <property type="match status" value="1"/>
</dbReference>
<dbReference type="InterPro" id="IPR006171">
    <property type="entry name" value="TOPRIM_dom"/>
</dbReference>
<dbReference type="Pfam" id="PF01131">
    <property type="entry name" value="Topoisom_bac"/>
    <property type="match status" value="1"/>
</dbReference>
<comment type="catalytic activity">
    <reaction evidence="1">
        <text>ATP-independent breakage of single-stranded DNA, followed by passage and rejoining.</text>
        <dbReference type="EC" id="5.6.2.1"/>
    </reaction>
</comment>
<evidence type="ECO:0000256" key="6">
    <source>
        <dbReference type="ARBA" id="ARBA00023235"/>
    </source>
</evidence>
<proteinExistence type="inferred from homology"/>
<dbReference type="SMART" id="SM00493">
    <property type="entry name" value="TOPRIM"/>
    <property type="match status" value="1"/>
</dbReference>
<evidence type="ECO:0000313" key="13">
    <source>
        <dbReference type="EMBL" id="MDC0828005.1"/>
    </source>
</evidence>
<evidence type="ECO:0000256" key="3">
    <source>
        <dbReference type="ARBA" id="ARBA00012891"/>
    </source>
</evidence>
<dbReference type="InterPro" id="IPR013824">
    <property type="entry name" value="Topo_IA_cen_sub1"/>
</dbReference>
<dbReference type="PANTHER" id="PTHR11390">
    <property type="entry name" value="PROKARYOTIC DNA TOPOISOMERASE"/>
    <property type="match status" value="1"/>
</dbReference>
<evidence type="ECO:0000256" key="10">
    <source>
        <dbReference type="ARBA" id="ARBA00032877"/>
    </source>
</evidence>
<feature type="domain" description="Toprim" evidence="11">
    <location>
        <begin position="3"/>
        <end position="148"/>
    </location>
</feature>
<evidence type="ECO:0000256" key="5">
    <source>
        <dbReference type="ARBA" id="ARBA00023125"/>
    </source>
</evidence>
<gene>
    <name evidence="13" type="ORF">POG00_04685</name>
</gene>
<comment type="caution">
    <text evidence="13">The sequence shown here is derived from an EMBL/GenBank/DDBJ whole genome shotgun (WGS) entry which is preliminary data.</text>
</comment>